<reference evidence="1 2" key="1">
    <citation type="journal article" date="2019" name="Sci. Rep.">
        <title>Orb-weaving spider Araneus ventricosus genome elucidates the spidroin gene catalogue.</title>
        <authorList>
            <person name="Kono N."/>
            <person name="Nakamura H."/>
            <person name="Ohtoshi R."/>
            <person name="Moran D.A.P."/>
            <person name="Shinohara A."/>
            <person name="Yoshida Y."/>
            <person name="Fujiwara M."/>
            <person name="Mori M."/>
            <person name="Tomita M."/>
            <person name="Arakawa K."/>
        </authorList>
    </citation>
    <scope>NUCLEOTIDE SEQUENCE [LARGE SCALE GENOMIC DNA]</scope>
</reference>
<comment type="caution">
    <text evidence="1">The sequence shown here is derived from an EMBL/GenBank/DDBJ whole genome shotgun (WGS) entry which is preliminary data.</text>
</comment>
<sequence>MRLKACVFTPYKSQRLKFAETVPSGILRSLGAFFLSKQNQSSVSLVNHYLTDSMPVAKGFAPLTIFKVQTKFYIYKRRYLGHPAPSLKNDITNAPVLFCLKHSLIDICAETNKVTLGWSWTGKRGPPSTSGPKAPFLFLSSPEILGNN</sequence>
<organism evidence="1 2">
    <name type="scientific">Araneus ventricosus</name>
    <name type="common">Orbweaver spider</name>
    <name type="synonym">Epeira ventricosa</name>
    <dbReference type="NCBI Taxonomy" id="182803"/>
    <lineage>
        <taxon>Eukaryota</taxon>
        <taxon>Metazoa</taxon>
        <taxon>Ecdysozoa</taxon>
        <taxon>Arthropoda</taxon>
        <taxon>Chelicerata</taxon>
        <taxon>Arachnida</taxon>
        <taxon>Araneae</taxon>
        <taxon>Araneomorphae</taxon>
        <taxon>Entelegynae</taxon>
        <taxon>Araneoidea</taxon>
        <taxon>Araneidae</taxon>
        <taxon>Araneus</taxon>
    </lineage>
</organism>
<name>A0A4Y2TDZ5_ARAVE</name>
<protein>
    <submittedName>
        <fullName evidence="1">Uncharacterized protein</fullName>
    </submittedName>
</protein>
<evidence type="ECO:0000313" key="1">
    <source>
        <dbReference type="EMBL" id="GBN98868.1"/>
    </source>
</evidence>
<accession>A0A4Y2TDZ5</accession>
<gene>
    <name evidence="1" type="ORF">AVEN_117558_1</name>
</gene>
<keyword evidence="2" id="KW-1185">Reference proteome</keyword>
<evidence type="ECO:0000313" key="2">
    <source>
        <dbReference type="Proteomes" id="UP000499080"/>
    </source>
</evidence>
<proteinExistence type="predicted"/>
<dbReference type="EMBL" id="BGPR01027979">
    <property type="protein sequence ID" value="GBN98868.1"/>
    <property type="molecule type" value="Genomic_DNA"/>
</dbReference>
<dbReference type="AlphaFoldDB" id="A0A4Y2TDZ5"/>
<dbReference type="Proteomes" id="UP000499080">
    <property type="component" value="Unassembled WGS sequence"/>
</dbReference>